<keyword evidence="1" id="KW-0802">TPR repeat</keyword>
<dbReference type="GO" id="GO:0016757">
    <property type="term" value="F:glycosyltransferase activity"/>
    <property type="evidence" value="ECO:0007669"/>
    <property type="project" value="InterPro"/>
</dbReference>
<protein>
    <recommendedName>
        <fullName evidence="2">Glycosyltransferase 61 catalytic domain-containing protein</fullName>
    </recommendedName>
</protein>
<dbReference type="AlphaFoldDB" id="A0A6B2L0L0"/>
<dbReference type="EMBL" id="GIBP01001429">
    <property type="protein sequence ID" value="NDV30398.1"/>
    <property type="molecule type" value="Transcribed_RNA"/>
</dbReference>
<dbReference type="PROSITE" id="PS50005">
    <property type="entry name" value="TPR"/>
    <property type="match status" value="2"/>
</dbReference>
<proteinExistence type="predicted"/>
<accession>A0A6B2L0L0</accession>
<feature type="domain" description="Glycosyltransferase 61 catalytic" evidence="2">
    <location>
        <begin position="400"/>
        <end position="521"/>
    </location>
</feature>
<dbReference type="Pfam" id="PF13432">
    <property type="entry name" value="TPR_16"/>
    <property type="match status" value="1"/>
</dbReference>
<sequence>MEEMRHGHYLGCVENLKAYVEAGRASEAAWVHLGGCAEKLGRWEEAMAAYDACLAHIPDNAGCLNAKCAALLATGSPESAHATCGQAHTLHPLNPTSLYHWGVVQMNRGQYGESISLLQKSYGMDPNNTKALSDLCYALSRGGYCEWCLGNLTLLLEVSNTSSSYLSSGAYRSYCLLNDTTAIQHKWTAIHQYIEEINNRASSLEELETCKEWKLERSYSYYFRMPISLPEMRYESDYVNVLPEGAQLDESVSVISEDKSIFIGPIHNVSMEGLSEVIFQGFPKCVVFVNDHLWESRIGEWSGLPRPVVKVNERVALAFQYDVGNKYQFMVEAFGRMALIKKYVSSIAAIVKILIPMNDQIRDQMLQIIDIFKLKKHEYIEMEFQQNVTYDFISLWLVDWRSKEIEAVRDPWSVYYPPASVIQFTSKTVLESVGLYRITPNTKDWKLLYVTHNDSQRTFENESLLINALTSNFQDHVHLFNGNSQSYIDQMRTFREASIIISTHGSSLANLMWAMKGTDLILFPLEPHVDQGIMKVCGVMGVKVSVVVDVSAYYFGHYHIDQQKVDLIVNEVNKILKRKHLNIKEDLK</sequence>
<feature type="repeat" description="TPR" evidence="1">
    <location>
        <begin position="27"/>
        <end position="60"/>
    </location>
</feature>
<reference evidence="3" key="1">
    <citation type="journal article" date="2020" name="J. Eukaryot. Microbiol.">
        <title>De novo Sequencing, Assembly and Annotation of the Transcriptome for the Free-Living Testate Amoeba Arcella intermedia.</title>
        <authorList>
            <person name="Ribeiro G.M."/>
            <person name="Porfirio-Sousa A.L."/>
            <person name="Maurer-Alcala X.X."/>
            <person name="Katz L.A."/>
            <person name="Lahr D.J.G."/>
        </authorList>
    </citation>
    <scope>NUCLEOTIDE SEQUENCE</scope>
</reference>
<dbReference type="InterPro" id="IPR019734">
    <property type="entry name" value="TPR_rpt"/>
</dbReference>
<organism evidence="3">
    <name type="scientific">Arcella intermedia</name>
    <dbReference type="NCBI Taxonomy" id="1963864"/>
    <lineage>
        <taxon>Eukaryota</taxon>
        <taxon>Amoebozoa</taxon>
        <taxon>Tubulinea</taxon>
        <taxon>Elardia</taxon>
        <taxon>Arcellinida</taxon>
        <taxon>Sphaerothecina</taxon>
        <taxon>Arcellidae</taxon>
        <taxon>Arcella</taxon>
    </lineage>
</organism>
<feature type="repeat" description="TPR" evidence="1">
    <location>
        <begin position="95"/>
        <end position="128"/>
    </location>
</feature>
<dbReference type="SMART" id="SM00028">
    <property type="entry name" value="TPR"/>
    <property type="match status" value="2"/>
</dbReference>
<dbReference type="SUPFAM" id="SSF48452">
    <property type="entry name" value="TPR-like"/>
    <property type="match status" value="1"/>
</dbReference>
<evidence type="ECO:0000259" key="2">
    <source>
        <dbReference type="Pfam" id="PF04577"/>
    </source>
</evidence>
<evidence type="ECO:0000313" key="3">
    <source>
        <dbReference type="EMBL" id="NDV30398.1"/>
    </source>
</evidence>
<name>A0A6B2L0L0_9EUKA</name>
<dbReference type="InterPro" id="IPR049625">
    <property type="entry name" value="Glyco_transf_61_cat"/>
</dbReference>
<dbReference type="InterPro" id="IPR011990">
    <property type="entry name" value="TPR-like_helical_dom_sf"/>
</dbReference>
<evidence type="ECO:0000256" key="1">
    <source>
        <dbReference type="PROSITE-ProRule" id="PRU00339"/>
    </source>
</evidence>
<dbReference type="Gene3D" id="1.25.40.10">
    <property type="entry name" value="Tetratricopeptide repeat domain"/>
    <property type="match status" value="1"/>
</dbReference>
<dbReference type="Pfam" id="PF04577">
    <property type="entry name" value="Glyco_transf_61"/>
    <property type="match status" value="1"/>
</dbReference>